<dbReference type="InterPro" id="IPR036071">
    <property type="entry name" value="AMMECR1_dom_sf"/>
</dbReference>
<dbReference type="Gene3D" id="3.30.1490.150">
    <property type="entry name" value="Hypothetical protein ph0010, domain 2"/>
    <property type="match status" value="1"/>
</dbReference>
<dbReference type="PANTHER" id="PTHR13016">
    <property type="entry name" value="AMMECR1 HOMOLOG"/>
    <property type="match status" value="1"/>
</dbReference>
<dbReference type="RefSeq" id="WP_223906923.1">
    <property type="nucleotide sequence ID" value="NZ_AP024238.1"/>
</dbReference>
<accession>A0ABM7MGN5</accession>
<dbReference type="InterPro" id="IPR027485">
    <property type="entry name" value="AMMECR1_N"/>
</dbReference>
<name>A0ABM7MGN5_9BURK</name>
<sequence length="199" mass="21193">MNTECNTPLQATAEAATDARGPALLALARAAISTALGQPMAADASAAWLQDPGACFVTLTQAGQLRGCIGSLQARRSLLADVKANAVAAALQDPRFAPLGLAELPHTEIEVSVLSPMQPLAFTDEADALAHLRPGVDGVVFGYKAYRSTFLPQVWEQLPDRLDFMAHLKQKAGLPPHFWAPGVRLQCYTVTKFKEGTLS</sequence>
<dbReference type="PROSITE" id="PS51112">
    <property type="entry name" value="AMMECR1"/>
    <property type="match status" value="1"/>
</dbReference>
<feature type="domain" description="AMMECR1" evidence="1">
    <location>
        <begin position="13"/>
        <end position="199"/>
    </location>
</feature>
<organism evidence="2 3">
    <name type="scientific">Rhodoferax lithotrophicus</name>
    <dbReference type="NCBI Taxonomy" id="2798804"/>
    <lineage>
        <taxon>Bacteria</taxon>
        <taxon>Pseudomonadati</taxon>
        <taxon>Pseudomonadota</taxon>
        <taxon>Betaproteobacteria</taxon>
        <taxon>Burkholderiales</taxon>
        <taxon>Comamonadaceae</taxon>
        <taxon>Rhodoferax</taxon>
    </lineage>
</organism>
<dbReference type="Gene3D" id="3.30.700.20">
    <property type="entry name" value="Hypothetical protein ph0010, domain 1"/>
    <property type="match status" value="1"/>
</dbReference>
<dbReference type="Pfam" id="PF01871">
    <property type="entry name" value="AMMECR1"/>
    <property type="match status" value="1"/>
</dbReference>
<dbReference type="NCBIfam" id="TIGR04335">
    <property type="entry name" value="AmmeMemoSam_A"/>
    <property type="match status" value="1"/>
</dbReference>
<gene>
    <name evidence="2" type="ORF">MIZ03_0225</name>
</gene>
<protein>
    <recommendedName>
        <fullName evidence="1">AMMECR1 domain-containing protein</fullName>
    </recommendedName>
</protein>
<dbReference type="InterPro" id="IPR023473">
    <property type="entry name" value="AMMECR1"/>
</dbReference>
<evidence type="ECO:0000313" key="3">
    <source>
        <dbReference type="Proteomes" id="UP000824366"/>
    </source>
</evidence>
<reference evidence="2 3" key="1">
    <citation type="journal article" date="2021" name="Microbiol. Spectr.">
        <title>A Single Bacterium Capable of Oxidation and Reduction of Iron at Circumneutral pH.</title>
        <authorList>
            <person name="Kato S."/>
            <person name="Ohkuma M."/>
        </authorList>
    </citation>
    <scope>NUCLEOTIDE SEQUENCE [LARGE SCALE GENOMIC DNA]</scope>
    <source>
        <strain evidence="2 3">MIZ03</strain>
    </source>
</reference>
<dbReference type="PANTHER" id="PTHR13016:SF0">
    <property type="entry name" value="AMME SYNDROME CANDIDATE GENE 1 PROTEIN"/>
    <property type="match status" value="1"/>
</dbReference>
<dbReference type="SUPFAM" id="SSF143447">
    <property type="entry name" value="AMMECR1-like"/>
    <property type="match status" value="1"/>
</dbReference>
<dbReference type="InterPro" id="IPR002733">
    <property type="entry name" value="AMMECR1_domain"/>
</dbReference>
<dbReference type="InterPro" id="IPR027623">
    <property type="entry name" value="AmmeMemoSam_A"/>
</dbReference>
<dbReference type="NCBIfam" id="TIGR00296">
    <property type="entry name" value="TIGR00296 family protein"/>
    <property type="match status" value="1"/>
</dbReference>
<dbReference type="Proteomes" id="UP000824366">
    <property type="component" value="Chromosome"/>
</dbReference>
<proteinExistence type="predicted"/>
<keyword evidence="3" id="KW-1185">Reference proteome</keyword>
<evidence type="ECO:0000259" key="1">
    <source>
        <dbReference type="PROSITE" id="PS51112"/>
    </source>
</evidence>
<evidence type="ECO:0000313" key="2">
    <source>
        <dbReference type="EMBL" id="BCO25365.1"/>
    </source>
</evidence>
<dbReference type="EMBL" id="AP024238">
    <property type="protein sequence ID" value="BCO25365.1"/>
    <property type="molecule type" value="Genomic_DNA"/>
</dbReference>